<dbReference type="PROSITE" id="PS50916">
    <property type="entry name" value="RABBD"/>
    <property type="match status" value="1"/>
</dbReference>
<comment type="subcellular location">
    <subcellularLocation>
        <location evidence="6">Synapse</location>
    </subcellularLocation>
</comment>
<dbReference type="Proteomes" id="UP000009192">
    <property type="component" value="Unassembled WGS sequence"/>
</dbReference>
<dbReference type="CDD" id="cd04031">
    <property type="entry name" value="C2A_RIM1alpha"/>
    <property type="match status" value="1"/>
</dbReference>
<dbReference type="PROSITE" id="PS50004">
    <property type="entry name" value="C2"/>
    <property type="match status" value="2"/>
</dbReference>
<dbReference type="GO" id="GO:0048788">
    <property type="term" value="C:cytoskeleton of presynaptic active zone"/>
    <property type="evidence" value="ECO:0007669"/>
    <property type="project" value="TreeGrafter"/>
</dbReference>
<feature type="compositionally biased region" description="Basic and acidic residues" evidence="9">
    <location>
        <begin position="156"/>
        <end position="178"/>
    </location>
</feature>
<feature type="compositionally biased region" description="Polar residues" evidence="9">
    <location>
        <begin position="1403"/>
        <end position="1415"/>
    </location>
</feature>
<dbReference type="GO" id="GO:0006886">
    <property type="term" value="P:intracellular protein transport"/>
    <property type="evidence" value="ECO:0007669"/>
    <property type="project" value="InterPro"/>
</dbReference>
<dbReference type="Gene3D" id="2.30.42.10">
    <property type="match status" value="1"/>
</dbReference>
<feature type="region of interest" description="Disordered" evidence="9">
    <location>
        <begin position="141"/>
        <end position="279"/>
    </location>
</feature>
<evidence type="ECO:0000256" key="5">
    <source>
        <dbReference type="ARBA" id="ARBA00023018"/>
    </source>
</evidence>
<keyword evidence="4" id="KW-0862">Zinc</keyword>
<feature type="region of interest" description="Disordered" evidence="9">
    <location>
        <begin position="1281"/>
        <end position="1418"/>
    </location>
</feature>
<dbReference type="CDD" id="cd06714">
    <property type="entry name" value="PDZ_RIM-like"/>
    <property type="match status" value="1"/>
</dbReference>
<feature type="compositionally biased region" description="Low complexity" evidence="9">
    <location>
        <begin position="1000"/>
        <end position="1014"/>
    </location>
</feature>
<keyword evidence="1" id="KW-0479">Metal-binding</keyword>
<dbReference type="InterPro" id="IPR013083">
    <property type="entry name" value="Znf_RING/FYVE/PHD"/>
</dbReference>
<evidence type="ECO:0000256" key="9">
    <source>
        <dbReference type="SAM" id="MobiDB-lite"/>
    </source>
</evidence>
<dbReference type="InterPro" id="IPR036034">
    <property type="entry name" value="PDZ_sf"/>
</dbReference>
<dbReference type="InterPro" id="IPR000008">
    <property type="entry name" value="C2_dom"/>
</dbReference>
<feature type="domain" description="PDZ" evidence="11">
    <location>
        <begin position="510"/>
        <end position="599"/>
    </location>
</feature>
<feature type="domain" description="C2" evidence="10">
    <location>
        <begin position="1476"/>
        <end position="1594"/>
    </location>
</feature>
<keyword evidence="3 7" id="KW-0863">Zinc-finger</keyword>
<feature type="compositionally biased region" description="Basic and acidic residues" evidence="9">
    <location>
        <begin position="1020"/>
        <end position="1029"/>
    </location>
</feature>
<dbReference type="PANTHER" id="PTHR12157:SF21">
    <property type="entry name" value="RAB3 INTERACTING MOLECULE, ISOFORM F"/>
    <property type="match status" value="1"/>
</dbReference>
<dbReference type="SMART" id="SM00228">
    <property type="entry name" value="PDZ"/>
    <property type="match status" value="1"/>
</dbReference>
<evidence type="ECO:0000256" key="7">
    <source>
        <dbReference type="PROSITE-ProRule" id="PRU00091"/>
    </source>
</evidence>
<evidence type="ECO:0000313" key="15">
    <source>
        <dbReference type="Proteomes" id="UP000009192"/>
    </source>
</evidence>
<dbReference type="InterPro" id="IPR039032">
    <property type="entry name" value="Rim-like"/>
</dbReference>
<dbReference type="SUPFAM" id="SSF57903">
    <property type="entry name" value="FYVE/PHD zinc finger"/>
    <property type="match status" value="1"/>
</dbReference>
<protein>
    <submittedName>
        <fullName evidence="14">Uncharacterized protein, isoform Z</fullName>
    </submittedName>
</protein>
<dbReference type="FunFam" id="2.60.40.150:FF:000188">
    <property type="entry name" value="Uncharacterized protein, isoform D"/>
    <property type="match status" value="1"/>
</dbReference>
<feature type="compositionally biased region" description="Low complexity" evidence="9">
    <location>
        <begin position="778"/>
        <end position="788"/>
    </location>
</feature>
<evidence type="ECO:0000256" key="8">
    <source>
        <dbReference type="SAM" id="Coils"/>
    </source>
</evidence>
<dbReference type="InterPro" id="IPR035892">
    <property type="entry name" value="C2_domain_sf"/>
</dbReference>
<evidence type="ECO:0000256" key="3">
    <source>
        <dbReference type="ARBA" id="ARBA00022771"/>
    </source>
</evidence>
<sequence>MDEMPDLSHLTPHERMQIENVLMRQKQEEEKQNEIMRRKQDEVVTLEMQIRQRSEQQKKAGVELDATCHICLKTKFADGVGHICHYCNIRCCARCGGKVTLRSNKVIWVCILCRKKQELLSKTGQWINKTAVQQDGFIRRIEPDGSSDISQQAIVDPRDSADKRPKLERTRSAAEKENLPMQRAGSMLRRQYSQQEQPTNRRLSVSDSGMEPLSPGQQQMQQQQLPQRQRMQPMNPQQAQQYQLQQQQLQQQQQQQLGYGQQQHPQRSGAYPEDDPRYYQGELDGLMRQHPHLAHPSQVQQQPQQQQQQQPQQQQPQQHLIPQQQRFNARQQHMQQQQQQQHQQQQQQQQPQQQQQQRMLQQQQPYQGSSTHAQIHSQPAQLGGGSGYQKAPPLTRNLTISGGHAMDATTYNQQQQQQQQRRSLAGAQYASQQQRSFSSSEEEFQSHLMAAQAQAQVQGHTVTAGSDYDAGNFGVVQSVQTNLSPGDLQIHANNPVNWQTSADNTRMIGHMILRKYYDGEDILGLKVNGGQPVGLGGPCRAIVEKVKRGSVADVEGCIRPGDEIIEWNGRSLHNKSADEVYDIIDESRLDAQVELIVGRSLLLPSSGAGSVDSGSSSNVSPSSACSGSGSSVTRRSSANFPHSGLASSMAASAVVSSGGRYLQRKAPGVEALELHRDKPSVLITSPGSPDLHTGGSNNGLRHRGAGIGSCSQQSQRLEASSHNHSHSHSHSHSYSSHSHSSSGSGSNSGSSSNSSATVAASGGVHSATTAGHHHHCHPTAASPPSHAHALPHPHPHPHSHSHSHAHAHSHHGHGMGVTTQPIPIEGRLQLKLGYDQTTLQLIVTLVCATGLSLRQSGAGRNPYAKVFLLPDRSQKSKRRTKTVGTTCEPRWGQTFFYSGLRRSDLNGRQLEVTLWDYVRYGANDFIGEVVIDLAHHVLDDEAEWYQLQPHQDSSHLLRDEGSDVECLILTPTDHLSPPSTMSRLSDSDTTSECDIDGTTPGASISSMGSSASPPLFELDLNERRSRRDMSPQGRKRVAGMMARDYRTVSGIGQSYHNQSSATTAGYYRRGGANGVGSAIGPGGMSLSQRSHSAAPSDNYHGHQGHPGTGYGYRSSSPRRGSLSPPDDRYIDYPVLPIHGSPNAAAYGGGGSGASAAAQTPQQQRFQSRSATATPTGSPKKRQLPQVPQTSRSAMLRDRLGQDFDERLASGSRFGRHRTRQPHHQATYRSTGMGGWERHYTGLSDSDLQSMDTRMRPRHSLSPDKDFMGEFGDSDMESVVSVTSSAFSTQSERPRTSRGLSEYDKEKNGANEPSGAKSVDGGGGTEEKADGSLSDTTTDRKKCGNVDQERSPKGGSGMGKKSNSTSQLSATDQYQAQYLGSSSASGSSTSHHHITLPPPHPYYQRQSRGSAGSIQRSVEVPPVPAVTRYSAGSIHSISSSEGSSFSPSLRNDGALNEFVDGLGPGQLVGRQVLGAPSLGDIQLSLCHQKGFLEVEVIRARGLQQKPSSKMLPAPYVKVYLVSGKRCIDKMKTSTARRTLDPLYQQQLVFKQSYSGCVLQVTVWGDYGRIEKKVFMGVAQIMLDDLNLSNIVIGWYKLFGTTSLVSCPTNIGLGSRRSSIASLDSLKL</sequence>
<evidence type="ECO:0000259" key="10">
    <source>
        <dbReference type="PROSITE" id="PS50004"/>
    </source>
</evidence>
<dbReference type="Gene3D" id="3.30.40.10">
    <property type="entry name" value="Zinc/RING finger domain, C3HC4 (zinc finger)"/>
    <property type="match status" value="1"/>
</dbReference>
<feature type="domain" description="FYVE-type" evidence="12">
    <location>
        <begin position="68"/>
        <end position="118"/>
    </location>
</feature>
<dbReference type="InterPro" id="IPR054386">
    <property type="entry name" value="RIM_Znf"/>
</dbReference>
<feature type="compositionally biased region" description="Basic and acidic residues" evidence="9">
    <location>
        <begin position="1336"/>
        <end position="1351"/>
    </location>
</feature>
<dbReference type="PROSITE" id="PS50178">
    <property type="entry name" value="ZF_FYVE"/>
    <property type="match status" value="1"/>
</dbReference>
<keyword evidence="2" id="KW-0677">Repeat</keyword>
<evidence type="ECO:0000256" key="1">
    <source>
        <dbReference type="ARBA" id="ARBA00022723"/>
    </source>
</evidence>
<dbReference type="EMBL" id="CH933806">
    <property type="protein sequence ID" value="KRG00629.1"/>
    <property type="molecule type" value="Genomic_DNA"/>
</dbReference>
<feature type="domain" description="C2" evidence="10">
    <location>
        <begin position="824"/>
        <end position="945"/>
    </location>
</feature>
<feature type="compositionally biased region" description="Polar residues" evidence="9">
    <location>
        <begin position="977"/>
        <end position="988"/>
    </location>
</feature>
<feature type="region of interest" description="Disordered" evidence="9">
    <location>
        <begin position="677"/>
        <end position="820"/>
    </location>
</feature>
<feature type="compositionally biased region" description="Polar residues" evidence="9">
    <location>
        <begin position="1158"/>
        <end position="1176"/>
    </location>
</feature>
<keyword evidence="15" id="KW-1185">Reference proteome</keyword>
<reference evidence="14 15" key="1">
    <citation type="journal article" date="2007" name="Nature">
        <title>Evolution of genes and genomes on the Drosophila phylogeny.</title>
        <authorList>
            <consortium name="Drosophila 12 Genomes Consortium"/>
            <person name="Clark A.G."/>
            <person name="Eisen M.B."/>
            <person name="Smith D.R."/>
            <person name="Bergman C.M."/>
            <person name="Oliver B."/>
            <person name="Markow T.A."/>
            <person name="Kaufman T.C."/>
            <person name="Kellis M."/>
            <person name="Gelbart W."/>
            <person name="Iyer V.N."/>
            <person name="Pollard D.A."/>
            <person name="Sackton T.B."/>
            <person name="Larracuente A.M."/>
            <person name="Singh N.D."/>
            <person name="Abad J.P."/>
            <person name="Abt D.N."/>
            <person name="Adryan B."/>
            <person name="Aguade M."/>
            <person name="Akashi H."/>
            <person name="Anderson W.W."/>
            <person name="Aquadro C.F."/>
            <person name="Ardell D.H."/>
            <person name="Arguello R."/>
            <person name="Artieri C.G."/>
            <person name="Barbash D.A."/>
            <person name="Barker D."/>
            <person name="Barsanti P."/>
            <person name="Batterham P."/>
            <person name="Batzoglou S."/>
            <person name="Begun D."/>
            <person name="Bhutkar A."/>
            <person name="Blanco E."/>
            <person name="Bosak S.A."/>
            <person name="Bradley R.K."/>
            <person name="Brand A.D."/>
            <person name="Brent M.R."/>
            <person name="Brooks A.N."/>
            <person name="Brown R.H."/>
            <person name="Butlin R.K."/>
            <person name="Caggese C."/>
            <person name="Calvi B.R."/>
            <person name="Bernardo de Carvalho A."/>
            <person name="Caspi A."/>
            <person name="Castrezana S."/>
            <person name="Celniker S.E."/>
            <person name="Chang J.L."/>
            <person name="Chapple C."/>
            <person name="Chatterji S."/>
            <person name="Chinwalla A."/>
            <person name="Civetta A."/>
            <person name="Clifton S.W."/>
            <person name="Comeron J.M."/>
            <person name="Costello J.C."/>
            <person name="Coyne J.A."/>
            <person name="Daub J."/>
            <person name="David R.G."/>
            <person name="Delcher A.L."/>
            <person name="Delehaunty K."/>
            <person name="Do C.B."/>
            <person name="Ebling H."/>
            <person name="Edwards K."/>
            <person name="Eickbush T."/>
            <person name="Evans J.D."/>
            <person name="Filipski A."/>
            <person name="Findeiss S."/>
            <person name="Freyhult E."/>
            <person name="Fulton L."/>
            <person name="Fulton R."/>
            <person name="Garcia A.C."/>
            <person name="Gardiner A."/>
            <person name="Garfield D.A."/>
            <person name="Garvin B.E."/>
            <person name="Gibson G."/>
            <person name="Gilbert D."/>
            <person name="Gnerre S."/>
            <person name="Godfrey J."/>
            <person name="Good R."/>
            <person name="Gotea V."/>
            <person name="Gravely B."/>
            <person name="Greenberg A.J."/>
            <person name="Griffiths-Jones S."/>
            <person name="Gross S."/>
            <person name="Guigo R."/>
            <person name="Gustafson E.A."/>
            <person name="Haerty W."/>
            <person name="Hahn M.W."/>
            <person name="Halligan D.L."/>
            <person name="Halpern A.L."/>
            <person name="Halter G.M."/>
            <person name="Han M.V."/>
            <person name="Heger A."/>
            <person name="Hillier L."/>
            <person name="Hinrichs A.S."/>
            <person name="Holmes I."/>
            <person name="Hoskins R.A."/>
            <person name="Hubisz M.J."/>
            <person name="Hultmark D."/>
            <person name="Huntley M.A."/>
            <person name="Jaffe D.B."/>
            <person name="Jagadeeshan S."/>
            <person name="Jeck W.R."/>
            <person name="Johnson J."/>
            <person name="Jones C.D."/>
            <person name="Jordan W.C."/>
            <person name="Karpen G.H."/>
            <person name="Kataoka E."/>
            <person name="Keightley P.D."/>
            <person name="Kheradpour P."/>
            <person name="Kirkness E.F."/>
            <person name="Koerich L.B."/>
            <person name="Kristiansen K."/>
            <person name="Kudrna D."/>
            <person name="Kulathinal R.J."/>
            <person name="Kumar S."/>
            <person name="Kwok R."/>
            <person name="Lander E."/>
            <person name="Langley C.H."/>
            <person name="Lapoint R."/>
            <person name="Lazzaro B.P."/>
            <person name="Lee S.J."/>
            <person name="Levesque L."/>
            <person name="Li R."/>
            <person name="Lin C.F."/>
            <person name="Lin M.F."/>
            <person name="Lindblad-Toh K."/>
            <person name="Llopart A."/>
            <person name="Long M."/>
            <person name="Low L."/>
            <person name="Lozovsky E."/>
            <person name="Lu J."/>
            <person name="Luo M."/>
            <person name="Machado C.A."/>
            <person name="Makalowski W."/>
            <person name="Marzo M."/>
            <person name="Matsuda M."/>
            <person name="Matzkin L."/>
            <person name="McAllister B."/>
            <person name="McBride C.S."/>
            <person name="McKernan B."/>
            <person name="McKernan K."/>
            <person name="Mendez-Lago M."/>
            <person name="Minx P."/>
            <person name="Mollenhauer M.U."/>
            <person name="Montooth K."/>
            <person name="Mount S.M."/>
            <person name="Mu X."/>
            <person name="Myers E."/>
            <person name="Negre B."/>
            <person name="Newfeld S."/>
            <person name="Nielsen R."/>
            <person name="Noor M.A."/>
            <person name="O'Grady P."/>
            <person name="Pachter L."/>
            <person name="Papaceit M."/>
            <person name="Parisi M.J."/>
            <person name="Parisi M."/>
            <person name="Parts L."/>
            <person name="Pedersen J.S."/>
            <person name="Pesole G."/>
            <person name="Phillippy A.M."/>
            <person name="Ponting C.P."/>
            <person name="Pop M."/>
            <person name="Porcelli D."/>
            <person name="Powell J.R."/>
            <person name="Prohaska S."/>
            <person name="Pruitt K."/>
            <person name="Puig M."/>
            <person name="Quesneville H."/>
            <person name="Ram K.R."/>
            <person name="Rand D."/>
            <person name="Rasmussen M.D."/>
            <person name="Reed L.K."/>
            <person name="Reenan R."/>
            <person name="Reily A."/>
            <person name="Remington K.A."/>
            <person name="Rieger T.T."/>
            <person name="Ritchie M.G."/>
            <person name="Robin C."/>
            <person name="Rogers Y.H."/>
            <person name="Rohde C."/>
            <person name="Rozas J."/>
            <person name="Rubenfield M.J."/>
            <person name="Ruiz A."/>
            <person name="Russo S."/>
            <person name="Salzberg S.L."/>
            <person name="Sanchez-Gracia A."/>
            <person name="Saranga D.J."/>
            <person name="Sato H."/>
            <person name="Schaeffer S.W."/>
            <person name="Schatz M.C."/>
            <person name="Schlenke T."/>
            <person name="Schwartz R."/>
            <person name="Segarra C."/>
            <person name="Singh R.S."/>
            <person name="Sirot L."/>
            <person name="Sirota M."/>
            <person name="Sisneros N.B."/>
            <person name="Smith C.D."/>
            <person name="Smith T.F."/>
            <person name="Spieth J."/>
            <person name="Stage D.E."/>
            <person name="Stark A."/>
            <person name="Stephan W."/>
            <person name="Strausberg R.L."/>
            <person name="Strempel S."/>
            <person name="Sturgill D."/>
            <person name="Sutton G."/>
            <person name="Sutton G.G."/>
            <person name="Tao W."/>
            <person name="Teichmann S."/>
            <person name="Tobari Y.N."/>
            <person name="Tomimura Y."/>
            <person name="Tsolas J.M."/>
            <person name="Valente V.L."/>
            <person name="Venter E."/>
            <person name="Venter J.C."/>
            <person name="Vicario S."/>
            <person name="Vieira F.G."/>
            <person name="Vilella A.J."/>
            <person name="Villasante A."/>
            <person name="Walenz B."/>
            <person name="Wang J."/>
            <person name="Wasserman M."/>
            <person name="Watts T."/>
            <person name="Wilson D."/>
            <person name="Wilson R.K."/>
            <person name="Wing R.A."/>
            <person name="Wolfner M.F."/>
            <person name="Wong A."/>
            <person name="Wong G.K."/>
            <person name="Wu C.I."/>
            <person name="Wu G."/>
            <person name="Yamamoto D."/>
            <person name="Yang H.P."/>
            <person name="Yang S.P."/>
            <person name="Yorke J.A."/>
            <person name="Yoshida K."/>
            <person name="Zdobnov E."/>
            <person name="Zhang P."/>
            <person name="Zhang Y."/>
            <person name="Zimin A.V."/>
            <person name="Baldwin J."/>
            <person name="Abdouelleil A."/>
            <person name="Abdulkadir J."/>
            <person name="Abebe A."/>
            <person name="Abera B."/>
            <person name="Abreu J."/>
            <person name="Acer S.C."/>
            <person name="Aftuck L."/>
            <person name="Alexander A."/>
            <person name="An P."/>
            <person name="Anderson E."/>
            <person name="Anderson S."/>
            <person name="Arachi H."/>
            <person name="Azer M."/>
            <person name="Bachantsang P."/>
            <person name="Barry A."/>
            <person name="Bayul T."/>
            <person name="Berlin A."/>
            <person name="Bessette D."/>
            <person name="Bloom T."/>
            <person name="Blye J."/>
            <person name="Boguslavskiy L."/>
            <person name="Bonnet C."/>
            <person name="Boukhgalter B."/>
            <person name="Bourzgui I."/>
            <person name="Brown A."/>
            <person name="Cahill P."/>
            <person name="Channer S."/>
            <person name="Cheshatsang Y."/>
            <person name="Chuda L."/>
            <person name="Citroen M."/>
            <person name="Collymore A."/>
            <person name="Cooke P."/>
            <person name="Costello M."/>
            <person name="D'Aco K."/>
            <person name="Daza R."/>
            <person name="De Haan G."/>
            <person name="DeGray S."/>
            <person name="DeMaso C."/>
            <person name="Dhargay N."/>
            <person name="Dooley K."/>
            <person name="Dooley E."/>
            <person name="Doricent M."/>
            <person name="Dorje P."/>
            <person name="Dorjee K."/>
            <person name="Dupes A."/>
            <person name="Elong R."/>
            <person name="Falk J."/>
            <person name="Farina A."/>
            <person name="Faro S."/>
            <person name="Ferguson D."/>
            <person name="Fisher S."/>
            <person name="Foley C.D."/>
            <person name="Franke A."/>
            <person name="Friedrich D."/>
            <person name="Gadbois L."/>
            <person name="Gearin G."/>
            <person name="Gearin C.R."/>
            <person name="Giannoukos G."/>
            <person name="Goode T."/>
            <person name="Graham J."/>
            <person name="Grandbois E."/>
            <person name="Grewal S."/>
            <person name="Gyaltsen K."/>
            <person name="Hafez N."/>
            <person name="Hagos B."/>
            <person name="Hall J."/>
            <person name="Henson C."/>
            <person name="Hollinger A."/>
            <person name="Honan T."/>
            <person name="Huard M.D."/>
            <person name="Hughes L."/>
            <person name="Hurhula B."/>
            <person name="Husby M.E."/>
            <person name="Kamat A."/>
            <person name="Kanga B."/>
            <person name="Kashin S."/>
            <person name="Khazanovich D."/>
            <person name="Kisner P."/>
            <person name="Lance K."/>
            <person name="Lara M."/>
            <person name="Lee W."/>
            <person name="Lennon N."/>
            <person name="Letendre F."/>
            <person name="LeVine R."/>
            <person name="Lipovsky A."/>
            <person name="Liu X."/>
            <person name="Liu J."/>
            <person name="Liu S."/>
            <person name="Lokyitsang T."/>
            <person name="Lokyitsang Y."/>
            <person name="Lubonja R."/>
            <person name="Lui A."/>
            <person name="MacDonald P."/>
            <person name="Magnisalis V."/>
            <person name="Maru K."/>
            <person name="Matthews C."/>
            <person name="McCusker W."/>
            <person name="McDonough S."/>
            <person name="Mehta T."/>
            <person name="Meldrim J."/>
            <person name="Meneus L."/>
            <person name="Mihai O."/>
            <person name="Mihalev A."/>
            <person name="Mihova T."/>
            <person name="Mittelman R."/>
            <person name="Mlenga V."/>
            <person name="Montmayeur A."/>
            <person name="Mulrain L."/>
            <person name="Navidi A."/>
            <person name="Naylor J."/>
            <person name="Negash T."/>
            <person name="Nguyen T."/>
            <person name="Nguyen N."/>
            <person name="Nicol R."/>
            <person name="Norbu C."/>
            <person name="Norbu N."/>
            <person name="Novod N."/>
            <person name="O'Neill B."/>
            <person name="Osman S."/>
            <person name="Markiewicz E."/>
            <person name="Oyono O.L."/>
            <person name="Patti C."/>
            <person name="Phunkhang P."/>
            <person name="Pierre F."/>
            <person name="Priest M."/>
            <person name="Raghuraman S."/>
            <person name="Rege F."/>
            <person name="Reyes R."/>
            <person name="Rise C."/>
            <person name="Rogov P."/>
            <person name="Ross K."/>
            <person name="Ryan E."/>
            <person name="Settipalli S."/>
            <person name="Shea T."/>
            <person name="Sherpa N."/>
            <person name="Shi L."/>
            <person name="Shih D."/>
            <person name="Sparrow T."/>
            <person name="Spaulding J."/>
            <person name="Stalker J."/>
            <person name="Stange-Thomann N."/>
            <person name="Stavropoulos S."/>
            <person name="Stone C."/>
            <person name="Strader C."/>
            <person name="Tesfaye S."/>
            <person name="Thomson T."/>
            <person name="Thoulutsang Y."/>
            <person name="Thoulutsang D."/>
            <person name="Topham K."/>
            <person name="Topping I."/>
            <person name="Tsamla T."/>
            <person name="Vassiliev H."/>
            <person name="Vo A."/>
            <person name="Wangchuk T."/>
            <person name="Wangdi T."/>
            <person name="Weiand M."/>
            <person name="Wilkinson J."/>
            <person name="Wilson A."/>
            <person name="Yadav S."/>
            <person name="Young G."/>
            <person name="Yu Q."/>
            <person name="Zembek L."/>
            <person name="Zhong D."/>
            <person name="Zimmer A."/>
            <person name="Zwirko Z."/>
            <person name="Jaffe D.B."/>
            <person name="Alvarez P."/>
            <person name="Brockman W."/>
            <person name="Butler J."/>
            <person name="Chin C."/>
            <person name="Gnerre S."/>
            <person name="Grabherr M."/>
            <person name="Kleber M."/>
            <person name="Mauceli E."/>
            <person name="MacCallum I."/>
        </authorList>
    </citation>
    <scope>NUCLEOTIDE SEQUENCE [LARGE SCALE GENOMIC DNA]</scope>
    <source>
        <strain evidence="15">Tucson 15081-1352.22</strain>
    </source>
</reference>
<organism evidence="14 15">
    <name type="scientific">Drosophila mojavensis</name>
    <name type="common">Fruit fly</name>
    <dbReference type="NCBI Taxonomy" id="7230"/>
    <lineage>
        <taxon>Eukaryota</taxon>
        <taxon>Metazoa</taxon>
        <taxon>Ecdysozoa</taxon>
        <taxon>Arthropoda</taxon>
        <taxon>Hexapoda</taxon>
        <taxon>Insecta</taxon>
        <taxon>Pterygota</taxon>
        <taxon>Neoptera</taxon>
        <taxon>Endopterygota</taxon>
        <taxon>Diptera</taxon>
        <taxon>Brachycera</taxon>
        <taxon>Muscomorpha</taxon>
        <taxon>Ephydroidea</taxon>
        <taxon>Drosophilidae</taxon>
        <taxon>Drosophila</taxon>
    </lineage>
</organism>
<feature type="compositionally biased region" description="Polar residues" evidence="9">
    <location>
        <begin position="709"/>
        <end position="718"/>
    </location>
</feature>
<dbReference type="FunFam" id="3.30.40.10:FF:000453">
    <property type="entry name" value="Uncharacterized protein, isoform D"/>
    <property type="match status" value="1"/>
</dbReference>
<dbReference type="InterPro" id="IPR010911">
    <property type="entry name" value="Rab_BD"/>
</dbReference>
<feature type="compositionally biased region" description="Low complexity" evidence="9">
    <location>
        <begin position="1281"/>
        <end position="1290"/>
    </location>
</feature>
<evidence type="ECO:0000259" key="11">
    <source>
        <dbReference type="PROSITE" id="PS50106"/>
    </source>
</evidence>
<dbReference type="GO" id="GO:0042734">
    <property type="term" value="C:presynaptic membrane"/>
    <property type="evidence" value="ECO:0007669"/>
    <property type="project" value="TreeGrafter"/>
</dbReference>
<feature type="compositionally biased region" description="Low complexity" evidence="9">
    <location>
        <begin position="216"/>
        <end position="267"/>
    </location>
</feature>
<dbReference type="GO" id="GO:0048167">
    <property type="term" value="P:regulation of synaptic plasticity"/>
    <property type="evidence" value="ECO:0007669"/>
    <property type="project" value="TreeGrafter"/>
</dbReference>
<feature type="compositionally biased region" description="Basic residues" evidence="9">
    <location>
        <begin position="789"/>
        <end position="813"/>
    </location>
</feature>
<dbReference type="SMART" id="SM00239">
    <property type="entry name" value="C2"/>
    <property type="match status" value="2"/>
</dbReference>
<keyword evidence="5" id="KW-0770">Synapse</keyword>
<dbReference type="SUPFAM" id="SSF49562">
    <property type="entry name" value="C2 domain (Calcium/lipid-binding domain, CaLB)"/>
    <property type="match status" value="2"/>
</dbReference>
<dbReference type="GO" id="GO:0048791">
    <property type="term" value="P:calcium ion-regulated exocytosis of neurotransmitter"/>
    <property type="evidence" value="ECO:0007669"/>
    <property type="project" value="TreeGrafter"/>
</dbReference>
<feature type="compositionally biased region" description="Polar residues" evidence="9">
    <location>
        <begin position="191"/>
        <end position="207"/>
    </location>
</feature>
<dbReference type="InterPro" id="IPR017455">
    <property type="entry name" value="Znf_FYVE-rel"/>
</dbReference>
<feature type="region of interest" description="Disordered" evidence="9">
    <location>
        <begin position="607"/>
        <end position="644"/>
    </location>
</feature>
<accession>A0A0Q9WY10</accession>
<evidence type="ECO:0000313" key="14">
    <source>
        <dbReference type="EMBL" id="KRG00629.1"/>
    </source>
</evidence>
<dbReference type="SUPFAM" id="SSF50156">
    <property type="entry name" value="PDZ domain-like"/>
    <property type="match status" value="1"/>
</dbReference>
<dbReference type="SMR" id="A0A0Q9WY10"/>
<evidence type="ECO:0000259" key="12">
    <source>
        <dbReference type="PROSITE" id="PS50178"/>
    </source>
</evidence>
<feature type="region of interest" description="Disordered" evidence="9">
    <location>
        <begin position="971"/>
        <end position="1037"/>
    </location>
</feature>
<dbReference type="CDD" id="cd04028">
    <property type="entry name" value="C2B_RIM1alpha"/>
    <property type="match status" value="1"/>
</dbReference>
<feature type="compositionally biased region" description="Polar residues" evidence="9">
    <location>
        <begin position="1085"/>
        <end position="1095"/>
    </location>
</feature>
<dbReference type="Pfam" id="PF00595">
    <property type="entry name" value="PDZ"/>
    <property type="match status" value="1"/>
</dbReference>
<dbReference type="Pfam" id="PF00168">
    <property type="entry name" value="C2"/>
    <property type="match status" value="2"/>
</dbReference>
<dbReference type="Gene3D" id="2.60.40.150">
    <property type="entry name" value="C2 domain"/>
    <property type="match status" value="2"/>
</dbReference>
<feature type="domain" description="RabBD" evidence="13">
    <location>
        <begin position="4"/>
        <end position="130"/>
    </location>
</feature>
<feature type="region of interest" description="Disordered" evidence="9">
    <location>
        <begin position="1210"/>
        <end position="1232"/>
    </location>
</feature>
<dbReference type="FunFam" id="2.60.40.150:FF:000003">
    <property type="entry name" value="Regulating synaptic membrane exocytosis protein 2"/>
    <property type="match status" value="1"/>
</dbReference>
<feature type="compositionally biased region" description="Basic residues" evidence="9">
    <location>
        <begin position="1213"/>
        <end position="1222"/>
    </location>
</feature>
<evidence type="ECO:0000256" key="6">
    <source>
        <dbReference type="ARBA" id="ARBA00034103"/>
    </source>
</evidence>
<feature type="compositionally biased region" description="Polar residues" evidence="9">
    <location>
        <begin position="368"/>
        <end position="380"/>
    </location>
</feature>
<dbReference type="GO" id="GO:0044325">
    <property type="term" value="F:transmembrane transporter binding"/>
    <property type="evidence" value="ECO:0007669"/>
    <property type="project" value="TreeGrafter"/>
</dbReference>
<gene>
    <name evidence="14" type="primary">Dmoj\GI23883</name>
    <name evidence="14" type="ORF">Dmoj_GI23883</name>
</gene>
<dbReference type="InterPro" id="IPR011011">
    <property type="entry name" value="Znf_FYVE_PHD"/>
</dbReference>
<feature type="compositionally biased region" description="Low complexity" evidence="9">
    <location>
        <begin position="1111"/>
        <end position="1124"/>
    </location>
</feature>
<dbReference type="InterPro" id="IPR001478">
    <property type="entry name" value="PDZ"/>
</dbReference>
<keyword evidence="8" id="KW-0175">Coiled coil</keyword>
<dbReference type="GO" id="GO:0031267">
    <property type="term" value="F:small GTPase binding"/>
    <property type="evidence" value="ECO:0007669"/>
    <property type="project" value="InterPro"/>
</dbReference>
<feature type="compositionally biased region" description="Polar residues" evidence="9">
    <location>
        <begin position="1366"/>
        <end position="1379"/>
    </location>
</feature>
<dbReference type="Pfam" id="PF22601">
    <property type="entry name" value="RIM2a_ZnF"/>
    <property type="match status" value="1"/>
</dbReference>
<evidence type="ECO:0000256" key="2">
    <source>
        <dbReference type="ARBA" id="ARBA00022737"/>
    </source>
</evidence>
<name>A0A0Q9WY10_DROMO</name>
<feature type="region of interest" description="Disordered" evidence="9">
    <location>
        <begin position="293"/>
        <end position="445"/>
    </location>
</feature>
<feature type="region of interest" description="Disordered" evidence="9">
    <location>
        <begin position="1079"/>
        <end position="1198"/>
    </location>
</feature>
<feature type="compositionally biased region" description="Low complexity" evidence="9">
    <location>
        <begin position="298"/>
        <end position="367"/>
    </location>
</feature>
<dbReference type="OrthoDB" id="420032at2759"/>
<dbReference type="GO" id="GO:0050806">
    <property type="term" value="P:positive regulation of synaptic transmission"/>
    <property type="evidence" value="ECO:0007669"/>
    <property type="project" value="TreeGrafter"/>
</dbReference>
<dbReference type="GO" id="GO:0042391">
    <property type="term" value="P:regulation of membrane potential"/>
    <property type="evidence" value="ECO:0007669"/>
    <property type="project" value="TreeGrafter"/>
</dbReference>
<dbReference type="GO" id="GO:0008270">
    <property type="term" value="F:zinc ion binding"/>
    <property type="evidence" value="ECO:0007669"/>
    <property type="project" value="UniProtKB-KW"/>
</dbReference>
<feature type="coiled-coil region" evidence="8">
    <location>
        <begin position="19"/>
        <end position="56"/>
    </location>
</feature>
<dbReference type="PANTHER" id="PTHR12157">
    <property type="entry name" value="REGULATING SYNAPTIC MEMBRANE EXOCYTOSIS PROTEIN"/>
    <property type="match status" value="1"/>
</dbReference>
<proteinExistence type="predicted"/>
<feature type="compositionally biased region" description="Low complexity" evidence="9">
    <location>
        <begin position="732"/>
        <end position="755"/>
    </location>
</feature>
<dbReference type="PROSITE" id="PS50106">
    <property type="entry name" value="PDZ"/>
    <property type="match status" value="1"/>
</dbReference>
<evidence type="ECO:0000259" key="13">
    <source>
        <dbReference type="PROSITE" id="PS50916"/>
    </source>
</evidence>
<evidence type="ECO:0000256" key="4">
    <source>
        <dbReference type="ARBA" id="ARBA00022833"/>
    </source>
</evidence>